<name>A0AAF0W4E8_DAUCS</name>
<sequence length="117" mass="13465">MGKLHKDVTCNDVLACKPQLSRITIIRTINFRDVMLTKVCDIKIMTLERNQPNSPSIACRIGGLYFRDCFCYNLLFAYQLSFLRPELVVDLGASAQQADFFRLFVRMHNLMAFPAQL</sequence>
<organism evidence="1 2">
    <name type="scientific">Daucus carota subsp. sativus</name>
    <name type="common">Carrot</name>
    <dbReference type="NCBI Taxonomy" id="79200"/>
    <lineage>
        <taxon>Eukaryota</taxon>
        <taxon>Viridiplantae</taxon>
        <taxon>Streptophyta</taxon>
        <taxon>Embryophyta</taxon>
        <taxon>Tracheophyta</taxon>
        <taxon>Spermatophyta</taxon>
        <taxon>Magnoliopsida</taxon>
        <taxon>eudicotyledons</taxon>
        <taxon>Gunneridae</taxon>
        <taxon>Pentapetalae</taxon>
        <taxon>asterids</taxon>
        <taxon>campanulids</taxon>
        <taxon>Apiales</taxon>
        <taxon>Apiaceae</taxon>
        <taxon>Apioideae</taxon>
        <taxon>Scandiceae</taxon>
        <taxon>Daucinae</taxon>
        <taxon>Daucus</taxon>
        <taxon>Daucus sect. Daucus</taxon>
    </lineage>
</organism>
<dbReference type="Proteomes" id="UP000077755">
    <property type="component" value="Chromosome 1"/>
</dbReference>
<evidence type="ECO:0000313" key="1">
    <source>
        <dbReference type="EMBL" id="WOG81513.1"/>
    </source>
</evidence>
<protein>
    <submittedName>
        <fullName evidence="1">Uncharacterized protein</fullName>
    </submittedName>
</protein>
<dbReference type="EMBL" id="CP093343">
    <property type="protein sequence ID" value="WOG81513.1"/>
    <property type="molecule type" value="Genomic_DNA"/>
</dbReference>
<reference evidence="1" key="2">
    <citation type="submission" date="2022-03" db="EMBL/GenBank/DDBJ databases">
        <title>Draft title - Genomic analysis of global carrot germplasm unveils the trajectory of domestication and the origin of high carotenoid orange carrot.</title>
        <authorList>
            <person name="Iorizzo M."/>
            <person name="Ellison S."/>
            <person name="Senalik D."/>
            <person name="Macko-Podgorni A."/>
            <person name="Grzebelus D."/>
            <person name="Bostan H."/>
            <person name="Rolling W."/>
            <person name="Curaba J."/>
            <person name="Simon P."/>
        </authorList>
    </citation>
    <scope>NUCLEOTIDE SEQUENCE</scope>
    <source>
        <tissue evidence="1">Leaf</tissue>
    </source>
</reference>
<keyword evidence="2" id="KW-1185">Reference proteome</keyword>
<evidence type="ECO:0000313" key="2">
    <source>
        <dbReference type="Proteomes" id="UP000077755"/>
    </source>
</evidence>
<accession>A0AAF0W4E8</accession>
<dbReference type="AlphaFoldDB" id="A0AAF0W4E8"/>
<reference evidence="1" key="1">
    <citation type="journal article" date="2016" name="Nat. Genet.">
        <title>A high-quality carrot genome assembly provides new insights into carotenoid accumulation and asterid genome evolution.</title>
        <authorList>
            <person name="Iorizzo M."/>
            <person name="Ellison S."/>
            <person name="Senalik D."/>
            <person name="Zeng P."/>
            <person name="Satapoomin P."/>
            <person name="Huang J."/>
            <person name="Bowman M."/>
            <person name="Iovene M."/>
            <person name="Sanseverino W."/>
            <person name="Cavagnaro P."/>
            <person name="Yildiz M."/>
            <person name="Macko-Podgorni A."/>
            <person name="Moranska E."/>
            <person name="Grzebelus E."/>
            <person name="Grzebelus D."/>
            <person name="Ashrafi H."/>
            <person name="Zheng Z."/>
            <person name="Cheng S."/>
            <person name="Spooner D."/>
            <person name="Van Deynze A."/>
            <person name="Simon P."/>
        </authorList>
    </citation>
    <scope>NUCLEOTIDE SEQUENCE</scope>
    <source>
        <tissue evidence="1">Leaf</tissue>
    </source>
</reference>
<proteinExistence type="predicted"/>
<gene>
    <name evidence="1" type="ORF">DCAR_0100663</name>
</gene>